<evidence type="ECO:0000313" key="5">
    <source>
        <dbReference type="Proteomes" id="UP000279673"/>
    </source>
</evidence>
<dbReference type="GO" id="GO:0030170">
    <property type="term" value="F:pyridoxal phosphate binding"/>
    <property type="evidence" value="ECO:0007669"/>
    <property type="project" value="InterPro"/>
</dbReference>
<keyword evidence="4" id="KW-0808">Transferase</keyword>
<evidence type="ECO:0000256" key="1">
    <source>
        <dbReference type="ARBA" id="ARBA00001933"/>
    </source>
</evidence>
<dbReference type="AlphaFoldDB" id="A0A421BNR2"/>
<sequence length="456" mass="47722">MTDERIGGAGAARIAAFAAAEAAVYAAARPRSRAALEAGAGAFLDGVPMHWMRDWPQPFPMLVARAEGAVIEDLDGHVIDDFCLGDTGSMFGHSPAPVARAIHAQADRGLTTMLPSEAALEAGRRLCEVFGPMRWQIATTATDANRFALRLARAVTGRPKVLVFNGCYHGTVDDTMVRLEGGRTVARPGLVGQVEDLTQVATVAEFNDLASVEVALAAGDVAAILTEPVLTNSCMVLPAPGFHAGLRDLATRHGALLIIDETHTISSGRGGYSRVHGLMPDIFVTGKCVAGGMPTAIWGVTEPVARRFAAYDATRPAGHSGMGTTLSANPMQVACLVATLSEVMTAENYARMEAGAARLSAGLTKAIARVGAPWHVVRVGARVEFICAPGPLLNGTQAEAAHAPALEAAIHQGLLNRGCLIAPFHNMMLISPATTEAQIDRLVEAFGAVLGLLFET</sequence>
<proteinExistence type="inferred from homology"/>
<dbReference type="GO" id="GO:0008483">
    <property type="term" value="F:transaminase activity"/>
    <property type="evidence" value="ECO:0007669"/>
    <property type="project" value="UniProtKB-KW"/>
</dbReference>
<evidence type="ECO:0000256" key="3">
    <source>
        <dbReference type="RuleBase" id="RU003560"/>
    </source>
</evidence>
<dbReference type="Pfam" id="PF00202">
    <property type="entry name" value="Aminotran_3"/>
    <property type="match status" value="1"/>
</dbReference>
<dbReference type="InterPro" id="IPR015421">
    <property type="entry name" value="PyrdxlP-dep_Trfase_major"/>
</dbReference>
<comment type="cofactor">
    <cofactor evidence="1">
        <name>pyridoxal 5'-phosphate</name>
        <dbReference type="ChEBI" id="CHEBI:597326"/>
    </cofactor>
</comment>
<keyword evidence="5" id="KW-1185">Reference proteome</keyword>
<dbReference type="Gene3D" id="3.90.1150.10">
    <property type="entry name" value="Aspartate Aminotransferase, domain 1"/>
    <property type="match status" value="1"/>
</dbReference>
<name>A0A421BNR2_9RHOB</name>
<accession>A0A421BNR2</accession>
<evidence type="ECO:0000313" key="4">
    <source>
        <dbReference type="EMBL" id="RLL64723.1"/>
    </source>
</evidence>
<dbReference type="NCBIfam" id="NF005453">
    <property type="entry name" value="PRK07046.1"/>
    <property type="match status" value="1"/>
</dbReference>
<dbReference type="InterPro" id="IPR015422">
    <property type="entry name" value="PyrdxlP-dep_Trfase_small"/>
</dbReference>
<dbReference type="PANTHER" id="PTHR43713">
    <property type="entry name" value="GLUTAMATE-1-SEMIALDEHYDE 2,1-AMINOMUTASE"/>
    <property type="match status" value="1"/>
</dbReference>
<evidence type="ECO:0000256" key="2">
    <source>
        <dbReference type="ARBA" id="ARBA00022898"/>
    </source>
</evidence>
<comment type="similarity">
    <text evidence="3">Belongs to the class-III pyridoxal-phosphate-dependent aminotransferase family.</text>
</comment>
<dbReference type="InterPro" id="IPR005814">
    <property type="entry name" value="Aminotrans_3"/>
</dbReference>
<keyword evidence="2 3" id="KW-0663">Pyridoxal phosphate</keyword>
<dbReference type="EMBL" id="RCHI01000008">
    <property type="protein sequence ID" value="RLL64723.1"/>
    <property type="molecule type" value="Genomic_DNA"/>
</dbReference>
<gene>
    <name evidence="4" type="ORF">DYS74_10365</name>
</gene>
<dbReference type="PANTHER" id="PTHR43713:SF3">
    <property type="entry name" value="GLUTAMATE-1-SEMIALDEHYDE 2,1-AMINOMUTASE 1, CHLOROPLASTIC-RELATED"/>
    <property type="match status" value="1"/>
</dbReference>
<protein>
    <submittedName>
        <fullName evidence="4">Aspartate aminotransferase family protein</fullName>
    </submittedName>
</protein>
<dbReference type="SUPFAM" id="SSF53383">
    <property type="entry name" value="PLP-dependent transferases"/>
    <property type="match status" value="1"/>
</dbReference>
<organism evidence="4 5">
    <name type="scientific">Paenirhodobacter hankyongi</name>
    <dbReference type="NCBI Taxonomy" id="2294033"/>
    <lineage>
        <taxon>Bacteria</taxon>
        <taxon>Pseudomonadati</taxon>
        <taxon>Pseudomonadota</taxon>
        <taxon>Alphaproteobacteria</taxon>
        <taxon>Rhodobacterales</taxon>
        <taxon>Rhodobacter group</taxon>
        <taxon>Paenirhodobacter</taxon>
    </lineage>
</organism>
<keyword evidence="4" id="KW-0032">Aminotransferase</keyword>
<comment type="caution">
    <text evidence="4">The sequence shown here is derived from an EMBL/GenBank/DDBJ whole genome shotgun (WGS) entry which is preliminary data.</text>
</comment>
<dbReference type="RefSeq" id="WP_121533532.1">
    <property type="nucleotide sequence ID" value="NZ_RCHI01000008.1"/>
</dbReference>
<dbReference type="InterPro" id="IPR015424">
    <property type="entry name" value="PyrdxlP-dep_Trfase"/>
</dbReference>
<dbReference type="Gene3D" id="3.40.640.10">
    <property type="entry name" value="Type I PLP-dependent aspartate aminotransferase-like (Major domain)"/>
    <property type="match status" value="1"/>
</dbReference>
<dbReference type="Proteomes" id="UP000279673">
    <property type="component" value="Unassembled WGS sequence"/>
</dbReference>
<reference evidence="4 5" key="1">
    <citation type="submission" date="2018-10" db="EMBL/GenBank/DDBJ databases">
        <title>Rhodobacter sp . BO-81.</title>
        <authorList>
            <person name="Im W.T."/>
        </authorList>
    </citation>
    <scope>NUCLEOTIDE SEQUENCE [LARGE SCALE GENOMIC DNA]</scope>
    <source>
        <strain evidence="4 5">BO-81</strain>
    </source>
</reference>